<accession>A0A2N3LK55</accession>
<feature type="coiled-coil region" evidence="1">
    <location>
        <begin position="431"/>
        <end position="477"/>
    </location>
</feature>
<dbReference type="Pfam" id="PF00092">
    <property type="entry name" value="VWA"/>
    <property type="match status" value="1"/>
</dbReference>
<evidence type="ECO:0000259" key="3">
    <source>
        <dbReference type="PROSITE" id="PS50234"/>
    </source>
</evidence>
<dbReference type="PROSITE" id="PS51257">
    <property type="entry name" value="PROKAR_LIPOPROTEIN"/>
    <property type="match status" value="1"/>
</dbReference>
<dbReference type="Gene3D" id="3.40.50.410">
    <property type="entry name" value="von Willebrand factor, type A domain"/>
    <property type="match status" value="2"/>
</dbReference>
<dbReference type="InterPro" id="IPR036465">
    <property type="entry name" value="vWFA_dom_sf"/>
</dbReference>
<gene>
    <name evidence="4" type="ORF">CWO92_11610</name>
</gene>
<evidence type="ECO:0000313" key="5">
    <source>
        <dbReference type="Proteomes" id="UP000233440"/>
    </source>
</evidence>
<evidence type="ECO:0000256" key="1">
    <source>
        <dbReference type="SAM" id="Coils"/>
    </source>
</evidence>
<feature type="domain" description="VWFA" evidence="3">
    <location>
        <begin position="174"/>
        <end position="368"/>
    </location>
</feature>
<dbReference type="SMART" id="SM00327">
    <property type="entry name" value="VWA"/>
    <property type="match status" value="1"/>
</dbReference>
<feature type="region of interest" description="Disordered" evidence="2">
    <location>
        <begin position="30"/>
        <end position="52"/>
    </location>
</feature>
<dbReference type="EMBL" id="PIQO01000007">
    <property type="protein sequence ID" value="PKR85001.1"/>
    <property type="molecule type" value="Genomic_DNA"/>
</dbReference>
<evidence type="ECO:0000313" key="4">
    <source>
        <dbReference type="EMBL" id="PKR85001.1"/>
    </source>
</evidence>
<dbReference type="AlphaFoldDB" id="A0A2N3LK55"/>
<name>A0A2N3LK55_9BACI</name>
<sequence>MIKRIFFIMCAILFILTGCSEKQSINKKREVASDKVSSNVEENESTNVNKQRENSDLDTIISISVPKTLDDLRKTPPGRLSKDIPYEKETSQIWGDFDISEYKEQTLQKLKELTAVTDDVDTIFKGLLYYLGSNSYSQSIERLTDYNGGLYEPYLPQPGDIKTTSEKKIKSSGKAIILLDASSSMLLNVDGKQKMNIAKTAVGRFASTVGQDNEISLYVYGHKGTQDDKDKILSCSSIEEVYPLQRYVAKRFSKSVEEIQAKGWTPLAEAIKTAKAKTASLSGAITLYIVSDGAETCGGNPVKEARSFANENNQRKVNIIGFDVDQKSENQLKEVAKAGNGEYISAKNTNELDNSIEKKWVPSIYDVMKKHNSLLKNWGRTWNNLTERSALADRILYASYNEKSRFTQAIALMRSNHLLSEEKLVQLGNLVNHYQQNIVKEKEKLEKIKSEEENKELNRIQNKVLEWEKEMEQLRKSQ</sequence>
<proteinExistence type="predicted"/>
<comment type="caution">
    <text evidence="4">The sequence shown here is derived from an EMBL/GenBank/DDBJ whole genome shotgun (WGS) entry which is preliminary data.</text>
</comment>
<dbReference type="OrthoDB" id="9783818at2"/>
<keyword evidence="5" id="KW-1185">Reference proteome</keyword>
<dbReference type="InterPro" id="IPR002035">
    <property type="entry name" value="VWF_A"/>
</dbReference>
<dbReference type="Proteomes" id="UP000233440">
    <property type="component" value="Unassembled WGS sequence"/>
</dbReference>
<reference evidence="4 5" key="1">
    <citation type="submission" date="2017-11" db="EMBL/GenBank/DDBJ databases">
        <title>Bacillus camelliae sp. nov., isolated from pu'er tea.</title>
        <authorList>
            <person name="Niu L."/>
        </authorList>
    </citation>
    <scope>NUCLEOTIDE SEQUENCE [LARGE SCALE GENOMIC DNA]</scope>
    <source>
        <strain evidence="4 5">7578-1</strain>
    </source>
</reference>
<organism evidence="4 5">
    <name type="scientific">Heyndrickxia camelliae</name>
    <dbReference type="NCBI Taxonomy" id="1707093"/>
    <lineage>
        <taxon>Bacteria</taxon>
        <taxon>Bacillati</taxon>
        <taxon>Bacillota</taxon>
        <taxon>Bacilli</taxon>
        <taxon>Bacillales</taxon>
        <taxon>Bacillaceae</taxon>
        <taxon>Heyndrickxia</taxon>
    </lineage>
</organism>
<dbReference type="SUPFAM" id="SSF53300">
    <property type="entry name" value="vWA-like"/>
    <property type="match status" value="1"/>
</dbReference>
<evidence type="ECO:0000256" key="2">
    <source>
        <dbReference type="SAM" id="MobiDB-lite"/>
    </source>
</evidence>
<dbReference type="RefSeq" id="WP_101354366.1">
    <property type="nucleotide sequence ID" value="NZ_PIQO01000007.1"/>
</dbReference>
<keyword evidence="1" id="KW-0175">Coiled coil</keyword>
<feature type="compositionally biased region" description="Low complexity" evidence="2">
    <location>
        <begin position="36"/>
        <end position="49"/>
    </location>
</feature>
<protein>
    <recommendedName>
        <fullName evidence="3">VWFA domain-containing protein</fullName>
    </recommendedName>
</protein>
<dbReference type="PROSITE" id="PS50234">
    <property type="entry name" value="VWFA"/>
    <property type="match status" value="1"/>
</dbReference>